<dbReference type="InterPro" id="IPR018968">
    <property type="entry name" value="Phasin"/>
</dbReference>
<organism evidence="2 3">
    <name type="scientific">Brevundimonas nasdae</name>
    <dbReference type="NCBI Taxonomy" id="172043"/>
    <lineage>
        <taxon>Bacteria</taxon>
        <taxon>Pseudomonadati</taxon>
        <taxon>Pseudomonadota</taxon>
        <taxon>Alphaproteobacteria</taxon>
        <taxon>Caulobacterales</taxon>
        <taxon>Caulobacteraceae</taxon>
        <taxon>Brevundimonas</taxon>
    </lineage>
</organism>
<evidence type="ECO:0000313" key="2">
    <source>
        <dbReference type="EMBL" id="QYC12274.1"/>
    </source>
</evidence>
<keyword evidence="3" id="KW-1185">Reference proteome</keyword>
<dbReference type="Proteomes" id="UP000824334">
    <property type="component" value="Chromosome"/>
</dbReference>
<accession>A0ABX8TMK6</accession>
<dbReference type="Pfam" id="PF09361">
    <property type="entry name" value="Phasin_2"/>
    <property type="match status" value="1"/>
</dbReference>
<evidence type="ECO:0000313" key="3">
    <source>
        <dbReference type="Proteomes" id="UP000824334"/>
    </source>
</evidence>
<dbReference type="EMBL" id="CP080034">
    <property type="protein sequence ID" value="QYC12274.1"/>
    <property type="molecule type" value="Genomic_DNA"/>
</dbReference>
<gene>
    <name evidence="2" type="ORF">KWG56_12685</name>
</gene>
<feature type="domain" description="Phasin" evidence="1">
    <location>
        <begin position="34"/>
        <end position="126"/>
    </location>
</feature>
<protein>
    <submittedName>
        <fullName evidence="2">Phasin</fullName>
    </submittedName>
</protein>
<proteinExistence type="predicted"/>
<evidence type="ECO:0000259" key="1">
    <source>
        <dbReference type="Pfam" id="PF09361"/>
    </source>
</evidence>
<reference evidence="2 3" key="1">
    <citation type="submission" date="2021-07" db="EMBL/GenBank/DDBJ databases">
        <title>Isolation and characterization of bacteria from a gold mining with a capacity of golden bioaccumulation.</title>
        <authorList>
            <person name="Yang X.J."/>
        </authorList>
    </citation>
    <scope>NUCLEOTIDE SEQUENCE [LARGE SCALE GENOMIC DNA]</scope>
    <source>
        <strain evidence="2 3">Au29</strain>
    </source>
</reference>
<sequence>MLAASAEVIAARTTRMAQDLTNPKGQDLKELSLMSTEKAAAMTASANAVAASAGAIGQRLGRAAMDEGAIAMRAAASLAEARTPVEAATAQFRYALGWWGRATAQAVTLNSELMRAQAEAIAPIHKTATANARRLRKKS</sequence>
<name>A0ABX8TMK6_9CAUL</name>